<dbReference type="InterPro" id="IPR051788">
    <property type="entry name" value="MFS_Transporter"/>
</dbReference>
<evidence type="ECO:0000256" key="5">
    <source>
        <dbReference type="ARBA" id="ARBA00022989"/>
    </source>
</evidence>
<feature type="transmembrane region" description="Helical" evidence="8">
    <location>
        <begin position="286"/>
        <end position="310"/>
    </location>
</feature>
<evidence type="ECO:0000256" key="1">
    <source>
        <dbReference type="ARBA" id="ARBA00004127"/>
    </source>
</evidence>
<protein>
    <recommendedName>
        <fullName evidence="9">Major facilitator superfamily (MFS) profile domain-containing protein</fullName>
    </recommendedName>
</protein>
<dbReference type="AlphaFoldDB" id="A0A8H5BUY8"/>
<dbReference type="Gene3D" id="1.20.1250.20">
    <property type="entry name" value="MFS general substrate transporter like domains"/>
    <property type="match status" value="2"/>
</dbReference>
<comment type="similarity">
    <text evidence="2">Belongs to the major facilitator superfamily.</text>
</comment>
<accession>A0A8H5BUY8</accession>
<feature type="transmembrane region" description="Helical" evidence="8">
    <location>
        <begin position="139"/>
        <end position="160"/>
    </location>
</feature>
<dbReference type="PANTHER" id="PTHR23514:SF3">
    <property type="entry name" value="BYPASS OF STOP CODON PROTEIN 6"/>
    <property type="match status" value="1"/>
</dbReference>
<dbReference type="PANTHER" id="PTHR23514">
    <property type="entry name" value="BYPASS OF STOP CODON PROTEIN 6"/>
    <property type="match status" value="1"/>
</dbReference>
<dbReference type="EMBL" id="JAACJK010000117">
    <property type="protein sequence ID" value="KAF5330049.1"/>
    <property type="molecule type" value="Genomic_DNA"/>
</dbReference>
<evidence type="ECO:0000259" key="9">
    <source>
        <dbReference type="PROSITE" id="PS50850"/>
    </source>
</evidence>
<proteinExistence type="inferred from homology"/>
<evidence type="ECO:0000313" key="10">
    <source>
        <dbReference type="EMBL" id="KAF5330049.1"/>
    </source>
</evidence>
<feature type="transmembrane region" description="Helical" evidence="8">
    <location>
        <begin position="228"/>
        <end position="248"/>
    </location>
</feature>
<reference evidence="10 11" key="1">
    <citation type="journal article" date="2020" name="ISME J.">
        <title>Uncovering the hidden diversity of litter-decomposition mechanisms in mushroom-forming fungi.</title>
        <authorList>
            <person name="Floudas D."/>
            <person name="Bentzer J."/>
            <person name="Ahren D."/>
            <person name="Johansson T."/>
            <person name="Persson P."/>
            <person name="Tunlid A."/>
        </authorList>
    </citation>
    <scope>NUCLEOTIDE SEQUENCE [LARGE SCALE GENOMIC DNA]</scope>
    <source>
        <strain evidence="10 11">CBS 175.51</strain>
    </source>
</reference>
<keyword evidence="4 8" id="KW-0812">Transmembrane</keyword>
<feature type="transmembrane region" description="Helical" evidence="8">
    <location>
        <begin position="421"/>
        <end position="443"/>
    </location>
</feature>
<dbReference type="GO" id="GO:0012505">
    <property type="term" value="C:endomembrane system"/>
    <property type="evidence" value="ECO:0007669"/>
    <property type="project" value="UniProtKB-SubCell"/>
</dbReference>
<dbReference type="Pfam" id="PF07690">
    <property type="entry name" value="MFS_1"/>
    <property type="match status" value="2"/>
</dbReference>
<dbReference type="Proteomes" id="UP000541558">
    <property type="component" value="Unassembled WGS sequence"/>
</dbReference>
<gene>
    <name evidence="10" type="ORF">D9611_010411</name>
</gene>
<feature type="transmembrane region" description="Helical" evidence="8">
    <location>
        <begin position="71"/>
        <end position="89"/>
    </location>
</feature>
<feature type="transmembrane region" description="Helical" evidence="8">
    <location>
        <begin position="392"/>
        <end position="409"/>
    </location>
</feature>
<evidence type="ECO:0000256" key="4">
    <source>
        <dbReference type="ARBA" id="ARBA00022692"/>
    </source>
</evidence>
<dbReference type="GO" id="GO:0016020">
    <property type="term" value="C:membrane"/>
    <property type="evidence" value="ECO:0007669"/>
    <property type="project" value="TreeGrafter"/>
</dbReference>
<feature type="domain" description="Major facilitator superfamily (MFS) profile" evidence="9">
    <location>
        <begin position="76"/>
        <end position="481"/>
    </location>
</feature>
<name>A0A8H5BUY8_9AGAR</name>
<feature type="transmembrane region" description="Helical" evidence="8">
    <location>
        <begin position="109"/>
        <end position="132"/>
    </location>
</feature>
<evidence type="ECO:0000256" key="2">
    <source>
        <dbReference type="ARBA" id="ARBA00008335"/>
    </source>
</evidence>
<dbReference type="GO" id="GO:0022857">
    <property type="term" value="F:transmembrane transporter activity"/>
    <property type="evidence" value="ECO:0007669"/>
    <property type="project" value="InterPro"/>
</dbReference>
<dbReference type="SUPFAM" id="SSF103473">
    <property type="entry name" value="MFS general substrate transporter"/>
    <property type="match status" value="1"/>
</dbReference>
<comment type="caution">
    <text evidence="10">The sequence shown here is derived from an EMBL/GenBank/DDBJ whole genome shotgun (WGS) entry which is preliminary data.</text>
</comment>
<organism evidence="10 11">
    <name type="scientific">Ephemerocybe angulata</name>
    <dbReference type="NCBI Taxonomy" id="980116"/>
    <lineage>
        <taxon>Eukaryota</taxon>
        <taxon>Fungi</taxon>
        <taxon>Dikarya</taxon>
        <taxon>Basidiomycota</taxon>
        <taxon>Agaricomycotina</taxon>
        <taxon>Agaricomycetes</taxon>
        <taxon>Agaricomycetidae</taxon>
        <taxon>Agaricales</taxon>
        <taxon>Agaricineae</taxon>
        <taxon>Psathyrellaceae</taxon>
        <taxon>Ephemerocybe</taxon>
    </lineage>
</organism>
<keyword evidence="6 8" id="KW-0472">Membrane</keyword>
<feature type="region of interest" description="Disordered" evidence="7">
    <location>
        <begin position="1"/>
        <end position="60"/>
    </location>
</feature>
<feature type="transmembrane region" description="Helical" evidence="8">
    <location>
        <begin position="455"/>
        <end position="473"/>
    </location>
</feature>
<comment type="subcellular location">
    <subcellularLocation>
        <location evidence="1">Endomembrane system</location>
        <topology evidence="1">Multi-pass membrane protein</topology>
    </subcellularLocation>
</comment>
<evidence type="ECO:0000256" key="8">
    <source>
        <dbReference type="SAM" id="Phobius"/>
    </source>
</evidence>
<keyword evidence="3" id="KW-0813">Transport</keyword>
<keyword evidence="5 8" id="KW-1133">Transmembrane helix</keyword>
<feature type="region of interest" description="Disordered" evidence="7">
    <location>
        <begin position="478"/>
        <end position="502"/>
    </location>
</feature>
<dbReference type="PROSITE" id="PS50850">
    <property type="entry name" value="MFS"/>
    <property type="match status" value="1"/>
</dbReference>
<evidence type="ECO:0000313" key="11">
    <source>
        <dbReference type="Proteomes" id="UP000541558"/>
    </source>
</evidence>
<feature type="compositionally biased region" description="Polar residues" evidence="7">
    <location>
        <begin position="489"/>
        <end position="502"/>
    </location>
</feature>
<feature type="transmembrane region" description="Helical" evidence="8">
    <location>
        <begin position="369"/>
        <end position="386"/>
    </location>
</feature>
<evidence type="ECO:0000256" key="3">
    <source>
        <dbReference type="ARBA" id="ARBA00022448"/>
    </source>
</evidence>
<evidence type="ECO:0000256" key="6">
    <source>
        <dbReference type="ARBA" id="ARBA00023136"/>
    </source>
</evidence>
<sequence length="502" mass="54319">MIDEKALTTTTQEAAPVSVHPSSKKRSIDTRLDSCEPEKSSSLDLRTTKQEGDVDAQGQPILPGKTRKQTVVSNVQFASACWSLFIIGWNDGTTGPLIPRMREEYEIGFTVVSLLFVVSFVGYIVGALVNVWMTHKYGFGTVIVIGAILPVIVFSVQSAAPPFPAFAAVNFLNGLGTALQDAQVNSFVGSLTYHSATKMSIVQSFYGLGGLVAPFVSTPFAQMERWSFHYLITLGFTIVNVISFAFAFRFKTLDVCLADGGEPVKPMAKGSQVSLREVMKTKTVHLLGFFILSYVGICVTLGGWIVTFIIEVRNGGPSSGYIVSGYYGGASSYNADKIGEGADVWPGLTAGRIILLPINKWVGERRVQFVYVALALAFEFILWFVPSLPVDIAMVALLGIVLGPIYPMLFNQAARILPRHIYLGAVGWISSFGQAGSAIIPFITGAISQKYGIKSLHPMLVTMMGLMIGLLWLTPDRPPKETPGVESPEGSQSTSPTARHEP</sequence>
<evidence type="ECO:0000256" key="7">
    <source>
        <dbReference type="SAM" id="MobiDB-lite"/>
    </source>
</evidence>
<keyword evidence="11" id="KW-1185">Reference proteome</keyword>
<dbReference type="InterPro" id="IPR020846">
    <property type="entry name" value="MFS_dom"/>
</dbReference>
<feature type="transmembrane region" description="Helical" evidence="8">
    <location>
        <begin position="201"/>
        <end position="221"/>
    </location>
</feature>
<dbReference type="InterPro" id="IPR011701">
    <property type="entry name" value="MFS"/>
</dbReference>
<dbReference type="InterPro" id="IPR036259">
    <property type="entry name" value="MFS_trans_sf"/>
</dbReference>
<dbReference type="OrthoDB" id="413079at2759"/>
<feature type="compositionally biased region" description="Basic and acidic residues" evidence="7">
    <location>
        <begin position="26"/>
        <end position="52"/>
    </location>
</feature>